<dbReference type="GO" id="GO:0004029">
    <property type="term" value="F:aldehyde dehydrogenase (NAD+) activity"/>
    <property type="evidence" value="ECO:0007669"/>
    <property type="project" value="TreeGrafter"/>
</dbReference>
<proteinExistence type="predicted"/>
<evidence type="ECO:0000313" key="3">
    <source>
        <dbReference type="Proteomes" id="UP000435187"/>
    </source>
</evidence>
<reference evidence="2 3" key="1">
    <citation type="submission" date="2019-10" db="EMBL/GenBank/DDBJ databases">
        <title>Gracilibacillus salitolerans sp. nov., a moderate halophile isolated from a saline soil in northwest China.</title>
        <authorList>
            <person name="Gan L."/>
        </authorList>
    </citation>
    <scope>NUCLEOTIDE SEQUENCE [LARGE SCALE GENOMIC DNA]</scope>
    <source>
        <strain evidence="2 3">TP2-8</strain>
    </source>
</reference>
<dbReference type="InterPro" id="IPR051783">
    <property type="entry name" value="NAD(P)-dependent_oxidoreduct"/>
</dbReference>
<feature type="domain" description="NAD-dependent epimerase/dehydratase" evidence="1">
    <location>
        <begin position="5"/>
        <end position="220"/>
    </location>
</feature>
<dbReference type="SUPFAM" id="SSF51735">
    <property type="entry name" value="NAD(P)-binding Rossmann-fold domains"/>
    <property type="match status" value="1"/>
</dbReference>
<dbReference type="PANTHER" id="PTHR48079:SF6">
    <property type="entry name" value="NAD(P)-BINDING DOMAIN-CONTAINING PROTEIN-RELATED"/>
    <property type="match status" value="1"/>
</dbReference>
<dbReference type="Pfam" id="PF01370">
    <property type="entry name" value="Epimerase"/>
    <property type="match status" value="1"/>
</dbReference>
<sequence length="310" mass="35408">MKKAMVLGASGGMGQAIVRELVNKEIEVVAFARNEAKLQTIFGHDDRVILCPGDAQNKYELQKELHDIDVIFHALNVPYSQWEQKLEKIMTNVVELAEEQNIKLAIVDNIYAYGEGNGKKISEDYPKQPHTKKGKIRLRLEEIVKNSDVSALFAHFPDFYGPGAENSMLHYFFASVRQDKTAIFIGNQKVKREYIYTPDGAKAIITLAQHPDAYGQHWNIPATDVISGKEIIELVRESERFTKKVFTVKKELISFLGLFYKDMKEVVEMLYLTEDPVVLSGEKYEKHIGTLPRTPYREGIKQTLSYYKGE</sequence>
<keyword evidence="3" id="KW-1185">Reference proteome</keyword>
<dbReference type="GO" id="GO:0005737">
    <property type="term" value="C:cytoplasm"/>
    <property type="evidence" value="ECO:0007669"/>
    <property type="project" value="TreeGrafter"/>
</dbReference>
<dbReference type="PANTHER" id="PTHR48079">
    <property type="entry name" value="PROTEIN YEEZ"/>
    <property type="match status" value="1"/>
</dbReference>
<evidence type="ECO:0000259" key="1">
    <source>
        <dbReference type="Pfam" id="PF01370"/>
    </source>
</evidence>
<dbReference type="InterPro" id="IPR036291">
    <property type="entry name" value="NAD(P)-bd_dom_sf"/>
</dbReference>
<dbReference type="EMBL" id="WJEE01000041">
    <property type="protein sequence ID" value="MRI67805.1"/>
    <property type="molecule type" value="Genomic_DNA"/>
</dbReference>
<gene>
    <name evidence="2" type="ORF">GH885_15915</name>
</gene>
<name>A0A6N7R3M0_9BACI</name>
<protein>
    <submittedName>
        <fullName evidence="2">SDR family NAD(P)-dependent oxidoreductase</fullName>
    </submittedName>
</protein>
<dbReference type="AlphaFoldDB" id="A0A6N7R3M0"/>
<dbReference type="RefSeq" id="WP_153836343.1">
    <property type="nucleotide sequence ID" value="NZ_JBHUMW010000040.1"/>
</dbReference>
<organism evidence="2 3">
    <name type="scientific">Gracilibacillus thailandensis</name>
    <dbReference type="NCBI Taxonomy" id="563735"/>
    <lineage>
        <taxon>Bacteria</taxon>
        <taxon>Bacillati</taxon>
        <taxon>Bacillota</taxon>
        <taxon>Bacilli</taxon>
        <taxon>Bacillales</taxon>
        <taxon>Bacillaceae</taxon>
        <taxon>Gracilibacillus</taxon>
    </lineage>
</organism>
<dbReference type="Proteomes" id="UP000435187">
    <property type="component" value="Unassembled WGS sequence"/>
</dbReference>
<accession>A0A6N7R3M0</accession>
<evidence type="ECO:0000313" key="2">
    <source>
        <dbReference type="EMBL" id="MRI67805.1"/>
    </source>
</evidence>
<comment type="caution">
    <text evidence="2">The sequence shown here is derived from an EMBL/GenBank/DDBJ whole genome shotgun (WGS) entry which is preliminary data.</text>
</comment>
<dbReference type="InterPro" id="IPR001509">
    <property type="entry name" value="Epimerase_deHydtase"/>
</dbReference>
<dbReference type="Gene3D" id="3.40.50.720">
    <property type="entry name" value="NAD(P)-binding Rossmann-like Domain"/>
    <property type="match status" value="1"/>
</dbReference>